<dbReference type="InParanoid" id="A0A3Q7ETP5"/>
<gene>
    <name evidence="2" type="primary">LOC101246874</name>
</gene>
<proteinExistence type="predicted"/>
<evidence type="ECO:0000256" key="1">
    <source>
        <dbReference type="SAM" id="Phobius"/>
    </source>
</evidence>
<dbReference type="EnsemblPlants" id="Solyc01g110140.3.1">
    <property type="protein sequence ID" value="Solyc01g110140.3.1.1"/>
    <property type="gene ID" value="Solyc01g110140.3"/>
</dbReference>
<keyword evidence="1" id="KW-1133">Transmembrane helix</keyword>
<organism evidence="2">
    <name type="scientific">Solanum lycopersicum</name>
    <name type="common">Tomato</name>
    <name type="synonym">Lycopersicon esculentum</name>
    <dbReference type="NCBI Taxonomy" id="4081"/>
    <lineage>
        <taxon>Eukaryota</taxon>
        <taxon>Viridiplantae</taxon>
        <taxon>Streptophyta</taxon>
        <taxon>Embryophyta</taxon>
        <taxon>Tracheophyta</taxon>
        <taxon>Spermatophyta</taxon>
        <taxon>Magnoliopsida</taxon>
        <taxon>eudicotyledons</taxon>
        <taxon>Gunneridae</taxon>
        <taxon>Pentapetalae</taxon>
        <taxon>asterids</taxon>
        <taxon>lamiids</taxon>
        <taxon>Solanales</taxon>
        <taxon>Solanaceae</taxon>
        <taxon>Solanoideae</taxon>
        <taxon>Solaneae</taxon>
        <taxon>Solanum</taxon>
        <taxon>Solanum subgen. Lycopersicon</taxon>
    </lineage>
</organism>
<accession>A0A3Q7ETP5</accession>
<reference evidence="2" key="2">
    <citation type="submission" date="2019-01" db="UniProtKB">
        <authorList>
            <consortium name="EnsemblPlants"/>
        </authorList>
    </citation>
    <scope>IDENTIFICATION</scope>
    <source>
        <strain evidence="2">cv. Heinz 1706</strain>
    </source>
</reference>
<sequence length="78" mass="9372">MIKDQITRVLVTTIIWLEKVRQVAFSFINLLFYLLLLLQLLHHHQLRLIPIYLVLLICLVRNFFNTQNHLEINFLSSI</sequence>
<feature type="transmembrane region" description="Helical" evidence="1">
    <location>
        <begin position="23"/>
        <end position="41"/>
    </location>
</feature>
<dbReference type="Gramene" id="Solyc01g110140.3.1">
    <property type="protein sequence ID" value="Solyc01g110140.3.1.1"/>
    <property type="gene ID" value="Solyc01g110140.3"/>
</dbReference>
<keyword evidence="3" id="KW-1185">Reference proteome</keyword>
<protein>
    <submittedName>
        <fullName evidence="2">Uncharacterized protein</fullName>
    </submittedName>
</protein>
<evidence type="ECO:0000313" key="3">
    <source>
        <dbReference type="Proteomes" id="UP000004994"/>
    </source>
</evidence>
<dbReference type="AlphaFoldDB" id="A0A3Q7ETP5"/>
<evidence type="ECO:0000313" key="2">
    <source>
        <dbReference type="EnsemblPlants" id="Solyc01g110140.3.1.1"/>
    </source>
</evidence>
<reference evidence="2" key="1">
    <citation type="journal article" date="2012" name="Nature">
        <title>The tomato genome sequence provides insights into fleshy fruit evolution.</title>
        <authorList>
            <consortium name="Tomato Genome Consortium"/>
        </authorList>
    </citation>
    <scope>NUCLEOTIDE SEQUENCE [LARGE SCALE GENOMIC DNA]</scope>
    <source>
        <strain evidence="2">cv. Heinz 1706</strain>
    </source>
</reference>
<keyword evidence="1" id="KW-0812">Transmembrane</keyword>
<keyword evidence="1" id="KW-0472">Membrane</keyword>
<name>A0A3Q7ETP5_SOLLC</name>
<dbReference type="Proteomes" id="UP000004994">
    <property type="component" value="Chromosome 1"/>
</dbReference>
<feature type="transmembrane region" description="Helical" evidence="1">
    <location>
        <begin position="47"/>
        <end position="64"/>
    </location>
</feature>